<evidence type="ECO:0000313" key="1">
    <source>
        <dbReference type="EMBL" id="OGI40391.1"/>
    </source>
</evidence>
<accession>A0A1F6T5I4</accession>
<gene>
    <name evidence="1" type="ORF">A2V91_03055</name>
</gene>
<evidence type="ECO:0008006" key="3">
    <source>
        <dbReference type="Google" id="ProtNLM"/>
    </source>
</evidence>
<dbReference type="InterPro" id="IPR010767">
    <property type="entry name" value="Phage_CGC-2007_Cje0229"/>
</dbReference>
<organism evidence="1 2">
    <name type="scientific">Candidatus Muproteobacteria bacterium RBG_16_64_10</name>
    <dbReference type="NCBI Taxonomy" id="1817757"/>
    <lineage>
        <taxon>Bacteria</taxon>
        <taxon>Pseudomonadati</taxon>
        <taxon>Pseudomonadota</taxon>
        <taxon>Candidatus Muproteobacteria</taxon>
    </lineage>
</organism>
<sequence length="173" mass="20445">MSRFTSILTVSPLDDGNTWMLRRAFGYHVGYKGSRDRITVPVRFETDFASVPRPLWWLLPPWGTYGNAAVIHDWLYWEQLRPRREADRIFLEAMTVLSVSRFKRTCMYIAVRTFGGAPWWQNQGLRKQGYSRISRQAPEKSLNSRPLWRRAKLLRALGIIKPTRENRQRYSIV</sequence>
<dbReference type="EMBL" id="MFSR01000027">
    <property type="protein sequence ID" value="OGI40391.1"/>
    <property type="molecule type" value="Genomic_DNA"/>
</dbReference>
<proteinExistence type="predicted"/>
<comment type="caution">
    <text evidence="1">The sequence shown here is derived from an EMBL/GenBank/DDBJ whole genome shotgun (WGS) entry which is preliminary data.</text>
</comment>
<dbReference type="Proteomes" id="UP000179334">
    <property type="component" value="Unassembled WGS sequence"/>
</dbReference>
<dbReference type="AlphaFoldDB" id="A0A1F6T5I4"/>
<name>A0A1F6T5I4_9PROT</name>
<protein>
    <recommendedName>
        <fullName evidence="3">Phage tail protein</fullName>
    </recommendedName>
</protein>
<evidence type="ECO:0000313" key="2">
    <source>
        <dbReference type="Proteomes" id="UP000179334"/>
    </source>
</evidence>
<dbReference type="Pfam" id="PF07087">
    <property type="entry name" value="DUF1353"/>
    <property type="match status" value="1"/>
</dbReference>
<reference evidence="1 2" key="1">
    <citation type="journal article" date="2016" name="Nat. Commun.">
        <title>Thousands of microbial genomes shed light on interconnected biogeochemical processes in an aquifer system.</title>
        <authorList>
            <person name="Anantharaman K."/>
            <person name="Brown C.T."/>
            <person name="Hug L.A."/>
            <person name="Sharon I."/>
            <person name="Castelle C.J."/>
            <person name="Probst A.J."/>
            <person name="Thomas B.C."/>
            <person name="Singh A."/>
            <person name="Wilkins M.J."/>
            <person name="Karaoz U."/>
            <person name="Brodie E.L."/>
            <person name="Williams K.H."/>
            <person name="Hubbard S.S."/>
            <person name="Banfield J.F."/>
        </authorList>
    </citation>
    <scope>NUCLEOTIDE SEQUENCE [LARGE SCALE GENOMIC DNA]</scope>
</reference>